<dbReference type="PROSITE" id="PS50005">
    <property type="entry name" value="TPR"/>
    <property type="match status" value="1"/>
</dbReference>
<evidence type="ECO:0000313" key="3">
    <source>
        <dbReference type="EMBL" id="PQV63251.1"/>
    </source>
</evidence>
<dbReference type="RefSeq" id="WP_106380664.1">
    <property type="nucleotide sequence ID" value="NZ_NIGF01000014.1"/>
</dbReference>
<dbReference type="InterPro" id="IPR019734">
    <property type="entry name" value="TPR_rpt"/>
</dbReference>
<feature type="compositionally biased region" description="Polar residues" evidence="2">
    <location>
        <begin position="494"/>
        <end position="507"/>
    </location>
</feature>
<dbReference type="Proteomes" id="UP000237684">
    <property type="component" value="Unassembled WGS sequence"/>
</dbReference>
<reference evidence="3 4" key="1">
    <citation type="journal article" date="2018" name="Syst. Appl. Microbiol.">
        <title>Abditibacterium utsteinense sp. nov., the first cultivated member of candidate phylum FBP, isolated from ice-free Antarctic soil samples.</title>
        <authorList>
            <person name="Tahon G."/>
            <person name="Tytgat B."/>
            <person name="Lebbe L."/>
            <person name="Carlier A."/>
            <person name="Willems A."/>
        </authorList>
    </citation>
    <scope>NUCLEOTIDE SEQUENCE [LARGE SCALE GENOMIC DNA]</scope>
    <source>
        <strain evidence="3 4">LMG 29911</strain>
    </source>
</reference>
<feature type="repeat" description="TPR" evidence="1">
    <location>
        <begin position="119"/>
        <end position="152"/>
    </location>
</feature>
<organism evidence="3 4">
    <name type="scientific">Abditibacterium utsteinense</name>
    <dbReference type="NCBI Taxonomy" id="1960156"/>
    <lineage>
        <taxon>Bacteria</taxon>
        <taxon>Pseudomonadati</taxon>
        <taxon>Abditibacteriota</taxon>
        <taxon>Abditibacteriia</taxon>
        <taxon>Abditibacteriales</taxon>
        <taxon>Abditibacteriaceae</taxon>
        <taxon>Abditibacterium</taxon>
    </lineage>
</organism>
<feature type="region of interest" description="Disordered" evidence="2">
    <location>
        <begin position="40"/>
        <end position="79"/>
    </location>
</feature>
<feature type="compositionally biased region" description="Polar residues" evidence="2">
    <location>
        <begin position="532"/>
        <end position="541"/>
    </location>
</feature>
<evidence type="ECO:0000256" key="2">
    <source>
        <dbReference type="SAM" id="MobiDB-lite"/>
    </source>
</evidence>
<dbReference type="AlphaFoldDB" id="A0A2S8SR13"/>
<dbReference type="OrthoDB" id="9815010at2"/>
<accession>A0A2S8SR13</accession>
<sequence length="668" mass="67327">MTSSLSLQCPVCGGQNAPDSRFCRHCGSALDGAATAPETAVGAPAENTPQISNDTPQIVAAGPSSEADSGAQTSSVSGEIDVRRAKHLLERAHNLAERGDAAGAILACRQSIVLAPMVAAGHAMLGHLLERTGDTTHAVLAYEKALHIAPDPALEDDIARLRGKMDAGPNAPIFNFDDNELFGDASDVLPSVASATAPIVAPMIPATVTAETAVPEVSTAEAMAAETDDLLPLPNIGAAAPGLPSANPRLLASGVGAASIEAATTVPALVDFSDFHVPTSRSEPKNPALVVAGQNDFSIAATSGSRLSAPPIIAPAIVPIMVDDPERKPVNWSALWSRPSYYGRSLPLVGATIVALGFLSWARGLALARATTGSSSVIVAQNDSLAASNSNDMPASDANLNSGAGAPPPLAPVGGAVTSNGGFPISNQPMNPAIAPPANPGASGVRTNSPVSAPVRPANVFGGVVPRVPSAPRRAAPRFPLSIPPAAIPPISSNLGSGNVRTNSVRPGNSGDFSLPAPNIGAPAPAAPPTSVLPSGDTTALNPAGAAGRGYVRITQGRLGSALPQRPGARAGADERAAADAARNGSTDRAIDGLTSAINSNSGDAGFRFQQRATLFLQRGDYSRAADDFQSAISAYNDQIGRGDQVASARAGLRAARSGLNLALAGGR</sequence>
<feature type="region of interest" description="Disordered" evidence="2">
    <location>
        <begin position="488"/>
        <end position="545"/>
    </location>
</feature>
<dbReference type="Gene3D" id="1.25.40.10">
    <property type="entry name" value="Tetratricopeptide repeat domain"/>
    <property type="match status" value="2"/>
</dbReference>
<gene>
    <name evidence="3" type="ORF">B1R32_11477</name>
</gene>
<dbReference type="EMBL" id="NIGF01000014">
    <property type="protein sequence ID" value="PQV63251.1"/>
    <property type="molecule type" value="Genomic_DNA"/>
</dbReference>
<evidence type="ECO:0000313" key="4">
    <source>
        <dbReference type="Proteomes" id="UP000237684"/>
    </source>
</evidence>
<protein>
    <recommendedName>
        <fullName evidence="5">Tetratricopeptide repeat-containing protein</fullName>
    </recommendedName>
</protein>
<name>A0A2S8SR13_9BACT</name>
<dbReference type="InterPro" id="IPR011990">
    <property type="entry name" value="TPR-like_helical_dom_sf"/>
</dbReference>
<keyword evidence="1" id="KW-0802">TPR repeat</keyword>
<feature type="region of interest" description="Disordered" evidence="2">
    <location>
        <begin position="389"/>
        <end position="447"/>
    </location>
</feature>
<dbReference type="SUPFAM" id="SSF48452">
    <property type="entry name" value="TPR-like"/>
    <property type="match status" value="1"/>
</dbReference>
<evidence type="ECO:0000256" key="1">
    <source>
        <dbReference type="PROSITE-ProRule" id="PRU00339"/>
    </source>
</evidence>
<dbReference type="SMART" id="SM00028">
    <property type="entry name" value="TPR"/>
    <property type="match status" value="3"/>
</dbReference>
<feature type="compositionally biased region" description="Polar residues" evidence="2">
    <location>
        <begin position="389"/>
        <end position="402"/>
    </location>
</feature>
<feature type="compositionally biased region" description="Polar residues" evidence="2">
    <location>
        <begin position="47"/>
        <end position="56"/>
    </location>
</feature>
<feature type="compositionally biased region" description="Polar residues" evidence="2">
    <location>
        <begin position="66"/>
        <end position="77"/>
    </location>
</feature>
<proteinExistence type="predicted"/>
<evidence type="ECO:0008006" key="5">
    <source>
        <dbReference type="Google" id="ProtNLM"/>
    </source>
</evidence>
<comment type="caution">
    <text evidence="3">The sequence shown here is derived from an EMBL/GenBank/DDBJ whole genome shotgun (WGS) entry which is preliminary data.</text>
</comment>
<dbReference type="InParanoid" id="A0A2S8SR13"/>
<keyword evidence="4" id="KW-1185">Reference proteome</keyword>